<dbReference type="AlphaFoldDB" id="F0XP46"/>
<feature type="compositionally biased region" description="Polar residues" evidence="1">
    <location>
        <begin position="279"/>
        <end position="288"/>
    </location>
</feature>
<dbReference type="Proteomes" id="UP000007796">
    <property type="component" value="Unassembled WGS sequence"/>
</dbReference>
<protein>
    <submittedName>
        <fullName evidence="2">Uncharacterized protein</fullName>
    </submittedName>
</protein>
<reference evidence="2 3" key="1">
    <citation type="journal article" date="2011" name="Proc. Natl. Acad. Sci. U.S.A.">
        <title>Genome and transcriptome analyses of the mountain pine beetle-fungal symbiont Grosmannia clavigera, a lodgepole pine pathogen.</title>
        <authorList>
            <person name="DiGuistini S."/>
            <person name="Wang Y."/>
            <person name="Liao N.Y."/>
            <person name="Taylor G."/>
            <person name="Tanguay P."/>
            <person name="Feau N."/>
            <person name="Henrissat B."/>
            <person name="Chan S.K."/>
            <person name="Hesse-Orce U."/>
            <person name="Alamouti S.M."/>
            <person name="Tsui C.K.M."/>
            <person name="Docking R.T."/>
            <person name="Levasseur A."/>
            <person name="Haridas S."/>
            <person name="Robertson G."/>
            <person name="Birol I."/>
            <person name="Holt R.A."/>
            <person name="Marra M.A."/>
            <person name="Hamelin R.C."/>
            <person name="Hirst M."/>
            <person name="Jones S.J.M."/>
            <person name="Bohlmann J."/>
            <person name="Breuil C."/>
        </authorList>
    </citation>
    <scope>NUCLEOTIDE SEQUENCE [LARGE SCALE GENOMIC DNA]</scope>
    <source>
        <strain evidence="3">kw1407 / UAMH 11150</strain>
    </source>
</reference>
<dbReference type="InParanoid" id="F0XP46"/>
<accession>F0XP46</accession>
<feature type="compositionally biased region" description="Low complexity" evidence="1">
    <location>
        <begin position="242"/>
        <end position="253"/>
    </location>
</feature>
<evidence type="ECO:0000313" key="3">
    <source>
        <dbReference type="Proteomes" id="UP000007796"/>
    </source>
</evidence>
<dbReference type="RefSeq" id="XP_014170097.1">
    <property type="nucleotide sequence ID" value="XM_014314622.1"/>
</dbReference>
<gene>
    <name evidence="2" type="ORF">CMQ_7617</name>
</gene>
<dbReference type="GeneID" id="25981181"/>
<feature type="region of interest" description="Disordered" evidence="1">
    <location>
        <begin position="206"/>
        <end position="288"/>
    </location>
</feature>
<feature type="region of interest" description="Disordered" evidence="1">
    <location>
        <begin position="1"/>
        <end position="30"/>
    </location>
</feature>
<evidence type="ECO:0000313" key="2">
    <source>
        <dbReference type="EMBL" id="EFX00615.1"/>
    </source>
</evidence>
<feature type="compositionally biased region" description="Low complexity" evidence="1">
    <location>
        <begin position="221"/>
        <end position="231"/>
    </location>
</feature>
<dbReference type="eggNOG" id="ENOG502TDY2">
    <property type="taxonomic scope" value="Eukaryota"/>
</dbReference>
<dbReference type="HOGENOM" id="CLU_799386_0_0_1"/>
<sequence length="347" mass="37944">MEPSAEGLQLTETNLKKLQPSLIRPMSPMSISSGEDEVVADLAKPERIARLKSWVYNAMQTLVGLGSEGRGVVEADELYVAGPGDVRLRGADSKTAGTRKRMCPAEDGEVDAGADMVQPDLSDAEYWETKLRYLEARCQPLCQERRKRRRLEPAAEEQEKKTAAVAAAAEEAEGARAECLRIEESRLLWRDKQDAIDVWIRGLPPIERPRQFSPIPDDSHSSPTSRSSYDSSHSKDTNKPPSSDSSIIEITSTQFSHAVGGRQRAPDAPDASMTAVAGTATQNNNTQERAVALGTTTLWKKEDGEYRGVTHLTSPPESQGATNTLDKAFKGLGKRRRSEGQVAQWGG</sequence>
<name>F0XP46_GROCL</name>
<proteinExistence type="predicted"/>
<evidence type="ECO:0000256" key="1">
    <source>
        <dbReference type="SAM" id="MobiDB-lite"/>
    </source>
</evidence>
<organism evidence="3">
    <name type="scientific">Grosmannia clavigera (strain kw1407 / UAMH 11150)</name>
    <name type="common">Blue stain fungus</name>
    <name type="synonym">Graphiocladiella clavigera</name>
    <dbReference type="NCBI Taxonomy" id="655863"/>
    <lineage>
        <taxon>Eukaryota</taxon>
        <taxon>Fungi</taxon>
        <taxon>Dikarya</taxon>
        <taxon>Ascomycota</taxon>
        <taxon>Pezizomycotina</taxon>
        <taxon>Sordariomycetes</taxon>
        <taxon>Sordariomycetidae</taxon>
        <taxon>Ophiostomatales</taxon>
        <taxon>Ophiostomataceae</taxon>
        <taxon>Leptographium</taxon>
    </lineage>
</organism>
<dbReference type="OrthoDB" id="5153662at2759"/>
<keyword evidence="3" id="KW-1185">Reference proteome</keyword>
<dbReference type="EMBL" id="GL629801">
    <property type="protein sequence ID" value="EFX00615.1"/>
    <property type="molecule type" value="Genomic_DNA"/>
</dbReference>